<dbReference type="PANTHER" id="PTHR36445:SF1">
    <property type="entry name" value="GTP CYCLOHYDROLASE MPTA"/>
    <property type="match status" value="1"/>
</dbReference>
<evidence type="ECO:0000313" key="3">
    <source>
        <dbReference type="EMBL" id="TXL67783.1"/>
    </source>
</evidence>
<comment type="similarity">
    <text evidence="2">Belongs to the GTP cyclohydrolase IV family.</text>
</comment>
<protein>
    <recommendedName>
        <fullName evidence="2">GTP cyclohydrolase FolE2</fullName>
        <ecNumber evidence="2">3.5.4.16</ecNumber>
    </recommendedName>
</protein>
<comment type="catalytic activity">
    <reaction evidence="2">
        <text>GTP + H2O = 7,8-dihydroneopterin 3'-triphosphate + formate + H(+)</text>
        <dbReference type="Rhea" id="RHEA:17473"/>
        <dbReference type="ChEBI" id="CHEBI:15377"/>
        <dbReference type="ChEBI" id="CHEBI:15378"/>
        <dbReference type="ChEBI" id="CHEBI:15740"/>
        <dbReference type="ChEBI" id="CHEBI:37565"/>
        <dbReference type="ChEBI" id="CHEBI:58462"/>
        <dbReference type="EC" id="3.5.4.16"/>
    </reaction>
</comment>
<organism evidence="3 4">
    <name type="scientific">Cerasibacillus terrae</name>
    <dbReference type="NCBI Taxonomy" id="2498845"/>
    <lineage>
        <taxon>Bacteria</taxon>
        <taxon>Bacillati</taxon>
        <taxon>Bacillota</taxon>
        <taxon>Bacilli</taxon>
        <taxon>Bacillales</taxon>
        <taxon>Bacillaceae</taxon>
        <taxon>Cerasibacillus</taxon>
    </lineage>
</organism>
<dbReference type="OrthoDB" id="9774824at2"/>
<accession>A0A5C8P3S7</accession>
<dbReference type="InterPro" id="IPR022838">
    <property type="entry name" value="GTP_cyclohydrolase_FolE2"/>
</dbReference>
<dbReference type="Proteomes" id="UP000321574">
    <property type="component" value="Unassembled WGS sequence"/>
</dbReference>
<proteinExistence type="inferred from homology"/>
<dbReference type="Pfam" id="PF02649">
    <property type="entry name" value="GCHY-1"/>
    <property type="match status" value="1"/>
</dbReference>
<dbReference type="EMBL" id="VDUW01000001">
    <property type="protein sequence ID" value="TXL67783.1"/>
    <property type="molecule type" value="Genomic_DNA"/>
</dbReference>
<evidence type="ECO:0000256" key="2">
    <source>
        <dbReference type="HAMAP-Rule" id="MF_01527"/>
    </source>
</evidence>
<comment type="pathway">
    <text evidence="2">Cofactor biosynthesis; 7,8-dihydroneopterin triphosphate biosynthesis; 7,8-dihydroneopterin triphosphate from GTP: step 1/1.</text>
</comment>
<name>A0A5C8P3S7_9BACI</name>
<dbReference type="UniPathway" id="UPA00848">
    <property type="reaction ID" value="UER00151"/>
</dbReference>
<reference evidence="3 4" key="1">
    <citation type="submission" date="2019-06" db="EMBL/GenBank/DDBJ databases">
        <title>Cerasibacillus sp. nov., isolated from maize field.</title>
        <authorList>
            <person name="Lin S.-Y."/>
            <person name="Tsai C.-F."/>
            <person name="Young C.-C."/>
        </authorList>
    </citation>
    <scope>NUCLEOTIDE SEQUENCE [LARGE SCALE GENOMIC DNA]</scope>
    <source>
        <strain evidence="3 4">CC-CFT480</strain>
    </source>
</reference>
<dbReference type="EC" id="3.5.4.16" evidence="2"/>
<gene>
    <name evidence="2" type="primary">folE2</name>
    <name evidence="3" type="ORF">FHP05_01830</name>
</gene>
<dbReference type="AlphaFoldDB" id="A0A5C8P3S7"/>
<dbReference type="GO" id="GO:0003934">
    <property type="term" value="F:GTP cyclohydrolase I activity"/>
    <property type="evidence" value="ECO:0007669"/>
    <property type="project" value="UniProtKB-UniRule"/>
</dbReference>
<dbReference type="InterPro" id="IPR003801">
    <property type="entry name" value="GTP_cyclohydrolase_FolE2/MptA"/>
</dbReference>
<evidence type="ECO:0000256" key="1">
    <source>
        <dbReference type="ARBA" id="ARBA00022801"/>
    </source>
</evidence>
<dbReference type="PANTHER" id="PTHR36445">
    <property type="entry name" value="GTP CYCLOHYDROLASE MPTA"/>
    <property type="match status" value="1"/>
</dbReference>
<dbReference type="NCBIfam" id="NF010200">
    <property type="entry name" value="PRK13674.1-1"/>
    <property type="match status" value="1"/>
</dbReference>
<sequence length="312" mass="35665">MDKFKFNNHLKQLPSKQERLKLFGSVSPGPKTKPVNKCDMKDLQNVQKDFLFKLDQVGIDRVKHPVTVISKTHPNEQTTIANFTFTSAIKQTSKGTNMSRFMEQLNNYHKKGFIADFTTLKTFTKELASRLKQEDATISVGFPWFFERRGPQSNLPGLNHADIEMTTTYHKTNGFSISASLTASITTLCPCSKEISEYSAHNQRGHVTMDVQFMEHYDEGEMDWKLELLEAAESNASARLHPVLKRPDEKMVTEQAYENPRFVEDVVRLVAADLYEMDFIRAFKVTCRNEESIHMHDAIASLSFDKLKEVGS</sequence>
<keyword evidence="1 2" id="KW-0378">Hydrolase</keyword>
<feature type="site" description="May be catalytically important" evidence="2">
    <location>
        <position position="189"/>
    </location>
</feature>
<dbReference type="Gene3D" id="3.10.270.10">
    <property type="entry name" value="Urate Oxidase"/>
    <property type="match status" value="1"/>
</dbReference>
<keyword evidence="4" id="KW-1185">Reference proteome</keyword>
<evidence type="ECO:0000313" key="4">
    <source>
        <dbReference type="Proteomes" id="UP000321574"/>
    </source>
</evidence>
<comment type="caution">
    <text evidence="3">The sequence shown here is derived from an EMBL/GenBank/DDBJ whole genome shotgun (WGS) entry which is preliminary data.</text>
</comment>
<comment type="function">
    <text evidence="2">Converts GTP to 7,8-dihydroneopterin triphosphate.</text>
</comment>
<dbReference type="HAMAP" id="MF_01527_B">
    <property type="entry name" value="GTP_cyclohydrol_B"/>
    <property type="match status" value="1"/>
</dbReference>
<dbReference type="GO" id="GO:0046654">
    <property type="term" value="P:tetrahydrofolate biosynthetic process"/>
    <property type="evidence" value="ECO:0007669"/>
    <property type="project" value="UniProtKB-UniRule"/>
</dbReference>
<dbReference type="RefSeq" id="WP_147665515.1">
    <property type="nucleotide sequence ID" value="NZ_VDUW01000001.1"/>
</dbReference>